<name>A0A975IM32_LOWBP</name>
<evidence type="ECO:0000256" key="1">
    <source>
        <dbReference type="SAM" id="Coils"/>
    </source>
</evidence>
<keyword evidence="3" id="KW-1185">Reference proteome</keyword>
<accession>A0A975IM32</accession>
<feature type="coiled-coil region" evidence="1">
    <location>
        <begin position="5"/>
        <end position="39"/>
    </location>
</feature>
<feature type="coiled-coil region" evidence="1">
    <location>
        <begin position="82"/>
        <end position="113"/>
    </location>
</feature>
<protein>
    <submittedName>
        <fullName evidence="2">Uncharacterized protein</fullName>
    </submittedName>
</protein>
<dbReference type="EMBL" id="CP054393">
    <property type="protein sequence ID" value="QTX02689.1"/>
    <property type="molecule type" value="Genomic_DNA"/>
</dbReference>
<dbReference type="AlphaFoldDB" id="A0A975IM32"/>
<dbReference type="Proteomes" id="UP000672038">
    <property type="component" value="Chromosome"/>
</dbReference>
<keyword evidence="1" id="KW-0175">Coiled coil</keyword>
<gene>
    <name evidence="2" type="ORF">LFWB_1190</name>
</gene>
<dbReference type="KEGG" id="pluf:LFWB_1190"/>
<evidence type="ECO:0000313" key="3">
    <source>
        <dbReference type="Proteomes" id="UP000672038"/>
    </source>
</evidence>
<proteinExistence type="predicted"/>
<sequence>MEEEIKILEKIIPSTKENLNKEQENLEETNRTNQRQINDFRQIKQSLDSELTVLLTNCTQDNSLEENTKIYKTKILNLYFDAKKNINQKDKEKKEKDKEKQKSEKEMLLLQKEGLLIALRFNLKTKKIDLMQIDQEKNENIENKFISDADIYLQNFEAIEYRKILEKKLKKF</sequence>
<reference evidence="2" key="1">
    <citation type="submission" date="2020-06" db="EMBL/GenBank/DDBJ databases">
        <title>Complete genome sequence of Candidatus Phytoplasma luffae NCHU2019.</title>
        <authorList>
            <person name="Cho S.-T."/>
            <person name="Tan C.-M."/>
            <person name="Li J.-R."/>
            <person name="Chien Y.-Y."/>
            <person name="Chiu Y.-C."/>
            <person name="Yang J.-Y."/>
            <person name="Kuo C.-H."/>
        </authorList>
    </citation>
    <scope>NUCLEOTIDE SEQUENCE</scope>
    <source>
        <strain evidence="2">NCHU2019</strain>
    </source>
</reference>
<evidence type="ECO:0000313" key="2">
    <source>
        <dbReference type="EMBL" id="QTX02689.1"/>
    </source>
</evidence>
<dbReference type="RefSeq" id="WP_210954764.1">
    <property type="nucleotide sequence ID" value="NZ_CP054393.1"/>
</dbReference>
<organism evidence="2 3">
    <name type="scientific">Loofah witches'-broom phytoplasma</name>
    <dbReference type="NCBI Taxonomy" id="35773"/>
    <lineage>
        <taxon>Bacteria</taxon>
        <taxon>Bacillati</taxon>
        <taxon>Mycoplasmatota</taxon>
        <taxon>Mollicutes</taxon>
        <taxon>Acholeplasmatales</taxon>
        <taxon>Acholeplasmataceae</taxon>
        <taxon>Candidatus Phytoplasma</taxon>
        <taxon>16SrVIII (Loofah witches'-broom group)</taxon>
    </lineage>
</organism>